<sequence length="158" mass="16922">MDSQKITSLVELMSSSGLSELTYQEGEVSLTLHRSKQNTAGVTSSSNFSLPSDTVSEPTDVSESDHHLPQAEIVLSTHDNSDVSVQSPLYGVVYLSPSEDEKAYVSVGDSVIEGQTLCLLEAMKMFHPIEAEASGTVREIRVASGDEVESGQVLFVIG</sequence>
<evidence type="ECO:0000256" key="1">
    <source>
        <dbReference type="ARBA" id="ARBA00003761"/>
    </source>
</evidence>
<evidence type="ECO:0000256" key="2">
    <source>
        <dbReference type="ARBA" id="ARBA00005194"/>
    </source>
</evidence>
<dbReference type="NCBIfam" id="TIGR00531">
    <property type="entry name" value="BCCP"/>
    <property type="match status" value="1"/>
</dbReference>
<organism evidence="12 13">
    <name type="scientific">Marinomonas profundimaris</name>
    <dbReference type="NCBI Taxonomy" id="1208321"/>
    <lineage>
        <taxon>Bacteria</taxon>
        <taxon>Pseudomonadati</taxon>
        <taxon>Pseudomonadota</taxon>
        <taxon>Gammaproteobacteria</taxon>
        <taxon>Oceanospirillales</taxon>
        <taxon>Oceanospirillaceae</taxon>
        <taxon>Marinomonas</taxon>
    </lineage>
</organism>
<feature type="compositionally biased region" description="Polar residues" evidence="10">
    <location>
        <begin position="40"/>
        <end position="61"/>
    </location>
</feature>
<evidence type="ECO:0000313" key="13">
    <source>
        <dbReference type="Proteomes" id="UP000018857"/>
    </source>
</evidence>
<feature type="region of interest" description="Disordered" evidence="10">
    <location>
        <begin position="40"/>
        <end position="66"/>
    </location>
</feature>
<comment type="pathway">
    <text evidence="2 9">Lipid metabolism; fatty acid biosynthesis.</text>
</comment>
<dbReference type="InterPro" id="IPR011053">
    <property type="entry name" value="Single_hybrid_motif"/>
</dbReference>
<gene>
    <name evidence="12" type="ORF">D104_14455</name>
</gene>
<dbReference type="OrthoDB" id="5297413at2"/>
<dbReference type="GO" id="GO:0006633">
    <property type="term" value="P:fatty acid biosynthetic process"/>
    <property type="evidence" value="ECO:0007669"/>
    <property type="project" value="UniProtKB-UniPathway"/>
</dbReference>
<dbReference type="UniPathway" id="UPA00094"/>
<evidence type="ECO:0000313" key="12">
    <source>
        <dbReference type="EMBL" id="ETI58776.1"/>
    </source>
</evidence>
<dbReference type="InterPro" id="IPR001882">
    <property type="entry name" value="Biotin_BS"/>
</dbReference>
<evidence type="ECO:0000256" key="7">
    <source>
        <dbReference type="ARBA" id="ARBA00023160"/>
    </source>
</evidence>
<keyword evidence="4 9" id="KW-0444">Lipid biosynthesis</keyword>
<accession>W1RPI9</accession>
<keyword evidence="5 9" id="KW-0276">Fatty acid metabolism</keyword>
<evidence type="ECO:0000256" key="10">
    <source>
        <dbReference type="SAM" id="MobiDB-lite"/>
    </source>
</evidence>
<dbReference type="GO" id="GO:0003989">
    <property type="term" value="F:acetyl-CoA carboxylase activity"/>
    <property type="evidence" value="ECO:0007669"/>
    <property type="project" value="InterPro"/>
</dbReference>
<dbReference type="AlphaFoldDB" id="W1RPI9"/>
<dbReference type="PROSITE" id="PS50968">
    <property type="entry name" value="BIOTINYL_LIPOYL"/>
    <property type="match status" value="1"/>
</dbReference>
<dbReference type="SUPFAM" id="SSF51230">
    <property type="entry name" value="Single hybrid motif"/>
    <property type="match status" value="1"/>
</dbReference>
<keyword evidence="7 9" id="KW-0275">Fatty acid biosynthesis</keyword>
<reference evidence="12 13" key="1">
    <citation type="journal article" date="2014" name="Genome Announc.">
        <title>Draft Genome Sequence of Marinomonas sp. Strain D104, a Polycyclic Aromatic Hydrocarbon-Degrading Bacterium from the Deep-Sea Sediment of the Arctic Ocean.</title>
        <authorList>
            <person name="Dong C."/>
            <person name="Bai X."/>
            <person name="Lai Q."/>
            <person name="Xie Y."/>
            <person name="Chen X."/>
            <person name="Shao Z."/>
        </authorList>
    </citation>
    <scope>NUCLEOTIDE SEQUENCE [LARGE SCALE GENOMIC DNA]</scope>
    <source>
        <strain evidence="12 13">D104</strain>
    </source>
</reference>
<dbReference type="PRINTS" id="PR01071">
    <property type="entry name" value="ACOABIOTINCC"/>
</dbReference>
<dbReference type="PANTHER" id="PTHR45266:SF3">
    <property type="entry name" value="OXALOACETATE DECARBOXYLASE ALPHA CHAIN"/>
    <property type="match status" value="1"/>
</dbReference>
<dbReference type="EMBL" id="AYOZ01000045">
    <property type="protein sequence ID" value="ETI58776.1"/>
    <property type="molecule type" value="Genomic_DNA"/>
</dbReference>
<evidence type="ECO:0000256" key="9">
    <source>
        <dbReference type="RuleBase" id="RU364072"/>
    </source>
</evidence>
<dbReference type="STRING" id="1208321.D104_14455"/>
<feature type="domain" description="Lipoyl-binding" evidence="11">
    <location>
        <begin position="82"/>
        <end position="158"/>
    </location>
</feature>
<comment type="function">
    <text evidence="1 9">This protein is a component of the acetyl coenzyme A carboxylase complex; first, biotin carboxylase catalyzes the carboxylation of the carrier protein and then the transcarboxylase transfers the carboxyl group to form malonyl-CoA.</text>
</comment>
<dbReference type="Proteomes" id="UP000018857">
    <property type="component" value="Unassembled WGS sequence"/>
</dbReference>
<dbReference type="FunFam" id="2.40.50.100:FF:000003">
    <property type="entry name" value="Acetyl-CoA carboxylase biotin carboxyl carrier protein"/>
    <property type="match status" value="1"/>
</dbReference>
<name>W1RPI9_9GAMM</name>
<keyword evidence="13" id="KW-1185">Reference proteome</keyword>
<dbReference type="RefSeq" id="WP_024024942.1">
    <property type="nucleotide sequence ID" value="NZ_AYOZ01000045.1"/>
</dbReference>
<protein>
    <recommendedName>
        <fullName evidence="3 9">Biotin carboxyl carrier protein of acetyl-CoA carboxylase</fullName>
    </recommendedName>
</protein>
<evidence type="ECO:0000259" key="11">
    <source>
        <dbReference type="PROSITE" id="PS50968"/>
    </source>
</evidence>
<dbReference type="PATRIC" id="fig|1208321.3.peg.2884"/>
<dbReference type="InterPro" id="IPR050709">
    <property type="entry name" value="Biotin_Carboxyl_Carrier/Decarb"/>
</dbReference>
<dbReference type="Pfam" id="PF00364">
    <property type="entry name" value="Biotin_lipoyl"/>
    <property type="match status" value="1"/>
</dbReference>
<evidence type="ECO:0000256" key="3">
    <source>
        <dbReference type="ARBA" id="ARBA00017562"/>
    </source>
</evidence>
<dbReference type="PANTHER" id="PTHR45266">
    <property type="entry name" value="OXALOACETATE DECARBOXYLASE ALPHA CHAIN"/>
    <property type="match status" value="1"/>
</dbReference>
<proteinExistence type="predicted"/>
<evidence type="ECO:0000256" key="8">
    <source>
        <dbReference type="ARBA" id="ARBA00023267"/>
    </source>
</evidence>
<dbReference type="GO" id="GO:0009317">
    <property type="term" value="C:acetyl-CoA carboxylase complex"/>
    <property type="evidence" value="ECO:0007669"/>
    <property type="project" value="InterPro"/>
</dbReference>
<dbReference type="InterPro" id="IPR001249">
    <property type="entry name" value="AcCoA_biotinCC"/>
</dbReference>
<dbReference type="PROSITE" id="PS00188">
    <property type="entry name" value="BIOTIN"/>
    <property type="match status" value="1"/>
</dbReference>
<evidence type="ECO:0000256" key="6">
    <source>
        <dbReference type="ARBA" id="ARBA00023098"/>
    </source>
</evidence>
<evidence type="ECO:0000256" key="5">
    <source>
        <dbReference type="ARBA" id="ARBA00022832"/>
    </source>
</evidence>
<dbReference type="InterPro" id="IPR000089">
    <property type="entry name" value="Biotin_lipoyl"/>
</dbReference>
<evidence type="ECO:0000256" key="4">
    <source>
        <dbReference type="ARBA" id="ARBA00022516"/>
    </source>
</evidence>
<dbReference type="CDD" id="cd06850">
    <property type="entry name" value="biotinyl_domain"/>
    <property type="match status" value="1"/>
</dbReference>
<comment type="caution">
    <text evidence="12">The sequence shown here is derived from an EMBL/GenBank/DDBJ whole genome shotgun (WGS) entry which is preliminary data.</text>
</comment>
<keyword evidence="8 9" id="KW-0092">Biotin</keyword>
<dbReference type="Gene3D" id="2.40.50.100">
    <property type="match status" value="1"/>
</dbReference>
<dbReference type="eggNOG" id="COG0511">
    <property type="taxonomic scope" value="Bacteria"/>
</dbReference>
<keyword evidence="12" id="KW-0436">Ligase</keyword>
<keyword evidence="6 9" id="KW-0443">Lipid metabolism</keyword>